<evidence type="ECO:0000256" key="7">
    <source>
        <dbReference type="ARBA" id="ARBA00023157"/>
    </source>
</evidence>
<comment type="catalytic activity">
    <reaction evidence="8">
        <text>Preferential cleavage: Arg-|-Xaa, Lys-|-Xaa.</text>
        <dbReference type="EC" id="3.4.21.4"/>
    </reaction>
</comment>
<evidence type="ECO:0000256" key="4">
    <source>
        <dbReference type="ARBA" id="ARBA00022801"/>
    </source>
</evidence>
<dbReference type="FunFam" id="2.40.10.10:FF:000005">
    <property type="entry name" value="Serine protease 37"/>
    <property type="match status" value="1"/>
</dbReference>
<evidence type="ECO:0000256" key="6">
    <source>
        <dbReference type="ARBA" id="ARBA00023145"/>
    </source>
</evidence>
<dbReference type="PROSITE" id="PS00135">
    <property type="entry name" value="TRYPSIN_SER"/>
    <property type="match status" value="1"/>
</dbReference>
<dbReference type="SMART" id="SM00020">
    <property type="entry name" value="Tryp_SPc"/>
    <property type="match status" value="1"/>
</dbReference>
<evidence type="ECO:0000313" key="12">
    <source>
        <dbReference type="EMBL" id="KAG7515044.1"/>
    </source>
</evidence>
<keyword evidence="6" id="KW-0865">Zymogen</keyword>
<dbReference type="EMBL" id="JAGKHQ010000006">
    <property type="protein sequence ID" value="KAG7515044.1"/>
    <property type="molecule type" value="Genomic_DNA"/>
</dbReference>
<dbReference type="Pfam" id="PF00089">
    <property type="entry name" value="Trypsin"/>
    <property type="match status" value="1"/>
</dbReference>
<dbReference type="InterPro" id="IPR001254">
    <property type="entry name" value="Trypsin_dom"/>
</dbReference>
<name>A0AAV6SD46_SOLSE</name>
<dbReference type="PANTHER" id="PTHR24271:SF81">
    <property type="entry name" value="GRANZYME B"/>
    <property type="match status" value="1"/>
</dbReference>
<comment type="caution">
    <text evidence="12">The sequence shown here is derived from an EMBL/GenBank/DDBJ whole genome shotgun (WGS) entry which is preliminary data.</text>
</comment>
<dbReference type="PROSITE" id="PS00134">
    <property type="entry name" value="TRYPSIN_HIS"/>
    <property type="match status" value="1"/>
</dbReference>
<dbReference type="GO" id="GO:0005576">
    <property type="term" value="C:extracellular region"/>
    <property type="evidence" value="ECO:0007669"/>
    <property type="project" value="UniProtKB-SubCell"/>
</dbReference>
<dbReference type="Proteomes" id="UP000693946">
    <property type="component" value="Linkage Group LG14"/>
</dbReference>
<evidence type="ECO:0000256" key="1">
    <source>
        <dbReference type="ARBA" id="ARBA00004239"/>
    </source>
</evidence>
<evidence type="ECO:0000256" key="2">
    <source>
        <dbReference type="ARBA" id="ARBA00022670"/>
    </source>
</evidence>
<dbReference type="PROSITE" id="PS50240">
    <property type="entry name" value="TRYPSIN_DOM"/>
    <property type="match status" value="1"/>
</dbReference>
<dbReference type="PANTHER" id="PTHR24271">
    <property type="entry name" value="KALLIKREIN-RELATED"/>
    <property type="match status" value="1"/>
</dbReference>
<accession>A0AAV6SD46</accession>
<dbReference type="InterPro" id="IPR018114">
    <property type="entry name" value="TRYPSIN_HIS"/>
</dbReference>
<proteinExistence type="predicted"/>
<keyword evidence="13" id="KW-1185">Reference proteome</keyword>
<evidence type="ECO:0000256" key="3">
    <source>
        <dbReference type="ARBA" id="ARBA00022729"/>
    </source>
</evidence>
<sequence>MHVKPARPSVVELHCDLTMFVHCELLVLIITLSLHGQVHAGEIIGGREVVAHSRPYMVLLELRTKDGITKHCGGFLLTEDFVMTAGHCQYNSVSCYAILGLHNYRHPKDAQNISVTKIFPHKDYRYHENDIMILKLSSKANFSRTVKPIAMADKDSPSLPTNCSVTGWGKTDKNSSYNSVTLMEVNVTLIDNDQCLRENCYCSKGDKGPAEGDSGGPLVCGDGKAYGVVSHIKPGPPEVPLYWYTKIPDSRRWIDKTFSEDLIRCLATPLTELGIPQRKVAALLKKVPPCCLCVHNWQLAWVGGQRQAICARAPLLTRQLLDTMCAQECGHWADALKECHPGVQPHSWDYSDAGSRPRVLPDN</sequence>
<gene>
    <name evidence="12" type="ORF">JOB18_048502</name>
</gene>
<organism evidence="12 13">
    <name type="scientific">Solea senegalensis</name>
    <name type="common">Senegalese sole</name>
    <dbReference type="NCBI Taxonomy" id="28829"/>
    <lineage>
        <taxon>Eukaryota</taxon>
        <taxon>Metazoa</taxon>
        <taxon>Chordata</taxon>
        <taxon>Craniata</taxon>
        <taxon>Vertebrata</taxon>
        <taxon>Euteleostomi</taxon>
        <taxon>Actinopterygii</taxon>
        <taxon>Neopterygii</taxon>
        <taxon>Teleostei</taxon>
        <taxon>Neoteleostei</taxon>
        <taxon>Acanthomorphata</taxon>
        <taxon>Carangaria</taxon>
        <taxon>Pleuronectiformes</taxon>
        <taxon>Pleuronectoidei</taxon>
        <taxon>Soleidae</taxon>
        <taxon>Solea</taxon>
    </lineage>
</organism>
<dbReference type="GO" id="GO:0004252">
    <property type="term" value="F:serine-type endopeptidase activity"/>
    <property type="evidence" value="ECO:0007669"/>
    <property type="project" value="UniProtKB-EC"/>
</dbReference>
<feature type="domain" description="Peptidase S1" evidence="11">
    <location>
        <begin position="43"/>
        <end position="259"/>
    </location>
</feature>
<dbReference type="CDD" id="cd00190">
    <property type="entry name" value="Tryp_SPc"/>
    <property type="match status" value="1"/>
</dbReference>
<evidence type="ECO:0000256" key="10">
    <source>
        <dbReference type="RuleBase" id="RU363034"/>
    </source>
</evidence>
<evidence type="ECO:0000313" key="13">
    <source>
        <dbReference type="Proteomes" id="UP000693946"/>
    </source>
</evidence>
<evidence type="ECO:0000259" key="11">
    <source>
        <dbReference type="PROSITE" id="PS50240"/>
    </source>
</evidence>
<dbReference type="GO" id="GO:0006508">
    <property type="term" value="P:proteolysis"/>
    <property type="evidence" value="ECO:0007669"/>
    <property type="project" value="UniProtKB-KW"/>
</dbReference>
<reference evidence="12 13" key="1">
    <citation type="journal article" date="2021" name="Sci. Rep.">
        <title>Chromosome anchoring in Senegalese sole (Solea senegalensis) reveals sex-associated markers and genome rearrangements in flatfish.</title>
        <authorList>
            <person name="Guerrero-Cozar I."/>
            <person name="Gomez-Garrido J."/>
            <person name="Berbel C."/>
            <person name="Martinez-Blanch J.F."/>
            <person name="Alioto T."/>
            <person name="Claros M.G."/>
            <person name="Gagnaire P.A."/>
            <person name="Manchado M."/>
        </authorList>
    </citation>
    <scope>NUCLEOTIDE SEQUENCE [LARGE SCALE GENOMIC DNA]</scope>
    <source>
        <strain evidence="12">Sse05_10M</strain>
    </source>
</reference>
<evidence type="ECO:0000256" key="9">
    <source>
        <dbReference type="ARBA" id="ARBA00038868"/>
    </source>
</evidence>
<keyword evidence="5 10" id="KW-0720">Serine protease</keyword>
<evidence type="ECO:0000256" key="5">
    <source>
        <dbReference type="ARBA" id="ARBA00022825"/>
    </source>
</evidence>
<keyword evidence="7" id="KW-1015">Disulfide bond</keyword>
<evidence type="ECO:0000256" key="8">
    <source>
        <dbReference type="ARBA" id="ARBA00036320"/>
    </source>
</evidence>
<comment type="subcellular location">
    <subcellularLocation>
        <location evidence="1">Secreted</location>
        <location evidence="1">Extracellular space</location>
    </subcellularLocation>
</comment>
<dbReference type="AlphaFoldDB" id="A0AAV6SD46"/>
<protein>
    <recommendedName>
        <fullName evidence="9">trypsin</fullName>
        <ecNumber evidence="9">3.4.21.4</ecNumber>
    </recommendedName>
</protein>
<keyword evidence="2 10" id="KW-0645">Protease</keyword>
<dbReference type="InterPro" id="IPR033116">
    <property type="entry name" value="TRYPSIN_SER"/>
</dbReference>
<keyword evidence="3" id="KW-0732">Signal</keyword>
<dbReference type="EC" id="3.4.21.4" evidence="9"/>
<keyword evidence="4 10" id="KW-0378">Hydrolase</keyword>